<gene>
    <name evidence="4" type="ORF">NDU88_008760</name>
</gene>
<evidence type="ECO:0000256" key="2">
    <source>
        <dbReference type="ARBA" id="ARBA00023242"/>
    </source>
</evidence>
<dbReference type="GO" id="GO:0007076">
    <property type="term" value="P:mitotic chromosome condensation"/>
    <property type="evidence" value="ECO:0007669"/>
    <property type="project" value="TreeGrafter"/>
</dbReference>
<feature type="compositionally biased region" description="Basic and acidic residues" evidence="3">
    <location>
        <begin position="240"/>
        <end position="250"/>
    </location>
</feature>
<sequence length="545" mass="58939">MNTSPSSTFDSEDGSPHYKRRRTVEDFNNFCTFVLAYAGYIPYPDEATPMRTSSSPPNSTGSPVDSDSWDSRFPDLPSMEPAPAKKRKRLGDLNHARSYPPVLKWSKLGNFLSDRKKTDKIKKKRKLKKKEFKVPVSEDGVKEFTKFEPAKSTLGTGTHISPKDPGPFVETGTTFSGKEAIPSPERGLSLAAKDVSCPLELRTYFSNSGKSAVAPNTLPSGCDSSSLGIRTCPTHKDIGSSLEMKTHLPPKDAISSLESGTRISANGATTSLEMGKLLSAKETSSTLELSTHLPAKDSTSSLEIRTRLAANDVGSVQETHTTRRSGKDGDSSLEGDTSSQDLISSVKENTARSRKDAVIFADNSYFSCRGDCSYAKSDICVTSHDTKPLQDSSPRSGKCTAPSVDCNASRSCVAAIPSVEGDSAPQFKDIKPSVEGAIRSSVIADTSSIGSQFPLSGHSMNSKVTRSSEQQNTTLDHQNSTNQILPSISSQAEQRQEIKIEYDILTVGKRTVIRQGKQVVFRDEDGIGNDEDIMVDSGNSPFSIF</sequence>
<accession>A0AAV7QTE8</accession>
<organism evidence="4 5">
    <name type="scientific">Pleurodeles waltl</name>
    <name type="common">Iberian ribbed newt</name>
    <dbReference type="NCBI Taxonomy" id="8319"/>
    <lineage>
        <taxon>Eukaryota</taxon>
        <taxon>Metazoa</taxon>
        <taxon>Chordata</taxon>
        <taxon>Craniata</taxon>
        <taxon>Vertebrata</taxon>
        <taxon>Euteleostomi</taxon>
        <taxon>Amphibia</taxon>
        <taxon>Batrachia</taxon>
        <taxon>Caudata</taxon>
        <taxon>Salamandroidea</taxon>
        <taxon>Salamandridae</taxon>
        <taxon>Pleurodelinae</taxon>
        <taxon>Pleurodeles</taxon>
    </lineage>
</organism>
<reference evidence="4" key="1">
    <citation type="journal article" date="2022" name="bioRxiv">
        <title>Sequencing and chromosome-scale assembly of the giantPleurodeles waltlgenome.</title>
        <authorList>
            <person name="Brown T."/>
            <person name="Elewa A."/>
            <person name="Iarovenko S."/>
            <person name="Subramanian E."/>
            <person name="Araus A.J."/>
            <person name="Petzold A."/>
            <person name="Susuki M."/>
            <person name="Suzuki K.-i.T."/>
            <person name="Hayashi T."/>
            <person name="Toyoda A."/>
            <person name="Oliveira C."/>
            <person name="Osipova E."/>
            <person name="Leigh N.D."/>
            <person name="Simon A."/>
            <person name="Yun M.H."/>
        </authorList>
    </citation>
    <scope>NUCLEOTIDE SEQUENCE</scope>
    <source>
        <strain evidence="4">20211129_DDA</strain>
        <tissue evidence="4">Liver</tissue>
    </source>
</reference>
<dbReference type="Proteomes" id="UP001066276">
    <property type="component" value="Chromosome 6"/>
</dbReference>
<evidence type="ECO:0000313" key="4">
    <source>
        <dbReference type="EMBL" id="KAJ1142435.1"/>
    </source>
</evidence>
<dbReference type="PANTHER" id="PTHR14571:SF13">
    <property type="entry name" value="PHD FINGER PROTEIN 13"/>
    <property type="match status" value="1"/>
</dbReference>
<comment type="subcellular location">
    <subcellularLocation>
        <location evidence="1">Nucleus</location>
    </subcellularLocation>
</comment>
<keyword evidence="5" id="KW-1185">Reference proteome</keyword>
<feature type="compositionally biased region" description="Low complexity" evidence="3">
    <location>
        <begin position="52"/>
        <end position="63"/>
    </location>
</feature>
<feature type="region of interest" description="Disordered" evidence="3">
    <location>
        <begin position="308"/>
        <end position="340"/>
    </location>
</feature>
<feature type="region of interest" description="Disordered" evidence="3">
    <location>
        <begin position="454"/>
        <end position="479"/>
    </location>
</feature>
<keyword evidence="2" id="KW-0539">Nucleus</keyword>
<dbReference type="GO" id="GO:0003682">
    <property type="term" value="F:chromatin binding"/>
    <property type="evidence" value="ECO:0007669"/>
    <property type="project" value="TreeGrafter"/>
</dbReference>
<feature type="region of interest" description="Disordered" evidence="3">
    <location>
        <begin position="240"/>
        <end position="260"/>
    </location>
</feature>
<dbReference type="PANTHER" id="PTHR14571">
    <property type="entry name" value="HISTONE-LYSINE N-METHYLTRANSFERASE SET-26-RELATED"/>
    <property type="match status" value="1"/>
</dbReference>
<name>A0AAV7QTE8_PLEWA</name>
<evidence type="ECO:0000256" key="3">
    <source>
        <dbReference type="SAM" id="MobiDB-lite"/>
    </source>
</evidence>
<feature type="region of interest" description="Disordered" evidence="3">
    <location>
        <begin position="46"/>
        <end position="93"/>
    </location>
</feature>
<dbReference type="GO" id="GO:0005634">
    <property type="term" value="C:nucleus"/>
    <property type="evidence" value="ECO:0007669"/>
    <property type="project" value="UniProtKB-SubCell"/>
</dbReference>
<protein>
    <submittedName>
        <fullName evidence="4">Uncharacterized protein</fullName>
    </submittedName>
</protein>
<comment type="caution">
    <text evidence="4">The sequence shown here is derived from an EMBL/GenBank/DDBJ whole genome shotgun (WGS) entry which is preliminary data.</text>
</comment>
<dbReference type="AlphaFoldDB" id="A0AAV7QTE8"/>
<dbReference type="EMBL" id="JANPWB010000010">
    <property type="protein sequence ID" value="KAJ1142435.1"/>
    <property type="molecule type" value="Genomic_DNA"/>
</dbReference>
<feature type="region of interest" description="Disordered" evidence="3">
    <location>
        <begin position="1"/>
        <end position="21"/>
    </location>
</feature>
<evidence type="ECO:0000313" key="5">
    <source>
        <dbReference type="Proteomes" id="UP001066276"/>
    </source>
</evidence>
<evidence type="ECO:0000256" key="1">
    <source>
        <dbReference type="ARBA" id="ARBA00004123"/>
    </source>
</evidence>
<proteinExistence type="predicted"/>